<sequence>MIYPSNNPPVCLFGYQPCSFYGINYAMLKSLVSIQNGRVCYQGCPPNMGSDVDIERLNEAIKIVIEAFPVLSQSGMVGGWGGKASCR</sequence>
<protein>
    <submittedName>
        <fullName evidence="1">Uncharacterized protein</fullName>
    </submittedName>
</protein>
<dbReference type="EMBL" id="AAGLQK010000008">
    <property type="protein sequence ID" value="EBP4057825.1"/>
    <property type="molecule type" value="Genomic_DNA"/>
</dbReference>
<accession>A0A5U3FVX1</accession>
<reference evidence="1" key="1">
    <citation type="submission" date="2018-07" db="EMBL/GenBank/DDBJ databases">
        <authorList>
            <consortium name="GenomeTrakr network: Whole genome sequencing for foodborne pathogen traceback"/>
        </authorList>
    </citation>
    <scope>NUCLEOTIDE SEQUENCE</scope>
    <source>
        <strain evidence="1">MDH-2013-00175</strain>
    </source>
</reference>
<dbReference type="AlphaFoldDB" id="A0A5U3FVX1"/>
<evidence type="ECO:0000313" key="1">
    <source>
        <dbReference type="EMBL" id="EBP4057825.1"/>
    </source>
</evidence>
<proteinExistence type="predicted"/>
<comment type="caution">
    <text evidence="1">The sequence shown here is derived from an EMBL/GenBank/DDBJ whole genome shotgun (WGS) entry which is preliminary data.</text>
</comment>
<organism evidence="1">
    <name type="scientific">Salmonella enterica I</name>
    <dbReference type="NCBI Taxonomy" id="59201"/>
    <lineage>
        <taxon>Bacteria</taxon>
        <taxon>Pseudomonadati</taxon>
        <taxon>Pseudomonadota</taxon>
        <taxon>Gammaproteobacteria</taxon>
        <taxon>Enterobacterales</taxon>
        <taxon>Enterobacteriaceae</taxon>
        <taxon>Salmonella</taxon>
    </lineage>
</organism>
<gene>
    <name evidence="1" type="ORF">Z599_08710</name>
</gene>
<name>A0A5U3FVX1_SALET</name>